<keyword evidence="3" id="KW-1185">Reference proteome</keyword>
<organism evidence="2 3">
    <name type="scientific">Mycena alexandri</name>
    <dbReference type="NCBI Taxonomy" id="1745969"/>
    <lineage>
        <taxon>Eukaryota</taxon>
        <taxon>Fungi</taxon>
        <taxon>Dikarya</taxon>
        <taxon>Basidiomycota</taxon>
        <taxon>Agaricomycotina</taxon>
        <taxon>Agaricomycetes</taxon>
        <taxon>Agaricomycetidae</taxon>
        <taxon>Agaricales</taxon>
        <taxon>Marasmiineae</taxon>
        <taxon>Mycenaceae</taxon>
        <taxon>Mycena</taxon>
    </lineage>
</organism>
<dbReference type="EMBL" id="JARJCM010000006">
    <property type="protein sequence ID" value="KAJ7044751.1"/>
    <property type="molecule type" value="Genomic_DNA"/>
</dbReference>
<protein>
    <submittedName>
        <fullName evidence="2">Uncharacterized protein</fullName>
    </submittedName>
</protein>
<evidence type="ECO:0000256" key="1">
    <source>
        <dbReference type="SAM" id="MobiDB-lite"/>
    </source>
</evidence>
<dbReference type="Proteomes" id="UP001218188">
    <property type="component" value="Unassembled WGS sequence"/>
</dbReference>
<reference evidence="2" key="1">
    <citation type="submission" date="2023-03" db="EMBL/GenBank/DDBJ databases">
        <title>Massive genome expansion in bonnet fungi (Mycena s.s.) driven by repeated elements and novel gene families across ecological guilds.</title>
        <authorList>
            <consortium name="Lawrence Berkeley National Laboratory"/>
            <person name="Harder C.B."/>
            <person name="Miyauchi S."/>
            <person name="Viragh M."/>
            <person name="Kuo A."/>
            <person name="Thoen E."/>
            <person name="Andreopoulos B."/>
            <person name="Lu D."/>
            <person name="Skrede I."/>
            <person name="Drula E."/>
            <person name="Henrissat B."/>
            <person name="Morin E."/>
            <person name="Kohler A."/>
            <person name="Barry K."/>
            <person name="LaButti K."/>
            <person name="Morin E."/>
            <person name="Salamov A."/>
            <person name="Lipzen A."/>
            <person name="Mereny Z."/>
            <person name="Hegedus B."/>
            <person name="Baldrian P."/>
            <person name="Stursova M."/>
            <person name="Weitz H."/>
            <person name="Taylor A."/>
            <person name="Grigoriev I.V."/>
            <person name="Nagy L.G."/>
            <person name="Martin F."/>
            <person name="Kauserud H."/>
        </authorList>
    </citation>
    <scope>NUCLEOTIDE SEQUENCE</scope>
    <source>
        <strain evidence="2">CBHHK200</strain>
    </source>
</reference>
<comment type="caution">
    <text evidence="2">The sequence shown here is derived from an EMBL/GenBank/DDBJ whole genome shotgun (WGS) entry which is preliminary data.</text>
</comment>
<proteinExistence type="predicted"/>
<sequence length="378" mass="41316">MFSALQASPLSLSLEVSLPSHWHSPHPRRARDLDTTENIASRGDEDPMSGESVRCLRRNALLKDIIEHVEIASENEVTSDEVARRSRAIIIAQCVPEKHVAKAAVRSFCSFEQLSGLLRWKASSWKGETFLGTSVGDAGAPHHCHSPPGPMLWKWGGEERATRGVQQQRGGQGSIDEGDVQLEERERVFHGHEVGYCRGCVPSAVSRGAVYEDKVESSDLGHEVADDGGDALTWDGVCLGFVAIEAGKELLRAWIAGGVLDEFLALRSVFPRITVVHRYGEGIASSDEMSTNVRDSSELTNEGCISAADVEVAEDDRKNNFQPVTTDEEPLGHRDHSPHRPSTMSPPPGCETLAKELVTLVQKEEAKESKDGSPKVWI</sequence>
<accession>A0AAD6XE97</accession>
<evidence type="ECO:0000313" key="2">
    <source>
        <dbReference type="EMBL" id="KAJ7044751.1"/>
    </source>
</evidence>
<name>A0AAD6XE97_9AGAR</name>
<feature type="region of interest" description="Disordered" evidence="1">
    <location>
        <begin position="21"/>
        <end position="50"/>
    </location>
</feature>
<feature type="region of interest" description="Disordered" evidence="1">
    <location>
        <begin position="315"/>
        <end position="351"/>
    </location>
</feature>
<dbReference type="AlphaFoldDB" id="A0AAD6XE97"/>
<evidence type="ECO:0000313" key="3">
    <source>
        <dbReference type="Proteomes" id="UP001218188"/>
    </source>
</evidence>
<gene>
    <name evidence="2" type="ORF">C8F04DRAFT_1174519</name>
</gene>